<keyword evidence="3" id="KW-1185">Reference proteome</keyword>
<gene>
    <name evidence="2" type="ORF">BP5553_01311</name>
</gene>
<feature type="compositionally biased region" description="Polar residues" evidence="1">
    <location>
        <begin position="90"/>
        <end position="100"/>
    </location>
</feature>
<evidence type="ECO:0000313" key="2">
    <source>
        <dbReference type="EMBL" id="RDL41332.1"/>
    </source>
</evidence>
<organism evidence="2 3">
    <name type="scientific">Venustampulla echinocandica</name>
    <dbReference type="NCBI Taxonomy" id="2656787"/>
    <lineage>
        <taxon>Eukaryota</taxon>
        <taxon>Fungi</taxon>
        <taxon>Dikarya</taxon>
        <taxon>Ascomycota</taxon>
        <taxon>Pezizomycotina</taxon>
        <taxon>Leotiomycetes</taxon>
        <taxon>Helotiales</taxon>
        <taxon>Pleuroascaceae</taxon>
        <taxon>Venustampulla</taxon>
    </lineage>
</organism>
<name>A0A370U0M4_9HELO</name>
<feature type="region of interest" description="Disordered" evidence="1">
    <location>
        <begin position="196"/>
        <end position="236"/>
    </location>
</feature>
<dbReference type="RefSeq" id="XP_031873988.1">
    <property type="nucleotide sequence ID" value="XM_032009934.1"/>
</dbReference>
<evidence type="ECO:0000313" key="3">
    <source>
        <dbReference type="Proteomes" id="UP000254866"/>
    </source>
</evidence>
<feature type="compositionally biased region" description="Low complexity" evidence="1">
    <location>
        <begin position="71"/>
        <end position="82"/>
    </location>
</feature>
<feature type="compositionally biased region" description="Low complexity" evidence="1">
    <location>
        <begin position="202"/>
        <end position="214"/>
    </location>
</feature>
<dbReference type="GeneID" id="43594160"/>
<reference evidence="2 3" key="1">
    <citation type="journal article" date="2018" name="IMA Fungus">
        <title>IMA Genome-F 9: Draft genome sequence of Annulohypoxylon stygium, Aspergillus mulundensis, Berkeleyomyces basicola (syn. Thielaviopsis basicola), Ceratocystis smalleyi, two Cercospora beticola strains, Coleophoma cylindrospora, Fusarium fracticaudum, Phialophora cf. hyalina, and Morchella septimelata.</title>
        <authorList>
            <person name="Wingfield B.D."/>
            <person name="Bills G.F."/>
            <person name="Dong Y."/>
            <person name="Huang W."/>
            <person name="Nel W.J."/>
            <person name="Swalarsk-Parry B.S."/>
            <person name="Vaghefi N."/>
            <person name="Wilken P.M."/>
            <person name="An Z."/>
            <person name="de Beer Z.W."/>
            <person name="De Vos L."/>
            <person name="Chen L."/>
            <person name="Duong T.A."/>
            <person name="Gao Y."/>
            <person name="Hammerbacher A."/>
            <person name="Kikkert J.R."/>
            <person name="Li Y."/>
            <person name="Li H."/>
            <person name="Li K."/>
            <person name="Li Q."/>
            <person name="Liu X."/>
            <person name="Ma X."/>
            <person name="Naidoo K."/>
            <person name="Pethybridge S.J."/>
            <person name="Sun J."/>
            <person name="Steenkamp E.T."/>
            <person name="van der Nest M.A."/>
            <person name="van Wyk S."/>
            <person name="Wingfield M.J."/>
            <person name="Xiong C."/>
            <person name="Yue Q."/>
            <person name="Zhang X."/>
        </authorList>
    </citation>
    <scope>NUCLEOTIDE SEQUENCE [LARGE SCALE GENOMIC DNA]</scope>
    <source>
        <strain evidence="2 3">BP 5553</strain>
    </source>
</reference>
<sequence>MSLPSPSVCPPVSDDDDPPAGVPVPLFTTVRNNPPILYDGCNGWTRHGNGGTPPPPAPTSAHENTRDPSSRRSLSTLSRSPSATQRSDRATSSYQLSSVLGPTPPEHPMPPCARAAHGRMQRMFLICKRSKQRRDCEAHSSGGGQAPCCGVAQGSTQGSLLSLLLLRIASRSQYSHDDGDGNGATSTVRHAEYTTICKNKNKNNGNDNANNGHNSRGSQPLLNLNPEPGGSADLPSRKIPRTSARWLLHYLPIRWWEGVHWHPTIFFSLAFANNPFRICGPTKYFCGLLLQEGEAQNQRLADMYIPYILQKTMYEVQSLLTDSTWFLAPGIMLRRAQLAKCESSEPPLAKPR</sequence>
<feature type="compositionally biased region" description="Low complexity" evidence="1">
    <location>
        <begin position="1"/>
        <end position="12"/>
    </location>
</feature>
<dbReference type="AlphaFoldDB" id="A0A370U0M4"/>
<dbReference type="EMBL" id="NPIC01000001">
    <property type="protein sequence ID" value="RDL41332.1"/>
    <property type="molecule type" value="Genomic_DNA"/>
</dbReference>
<feature type="region of interest" description="Disordered" evidence="1">
    <location>
        <begin position="1"/>
        <end position="113"/>
    </location>
</feature>
<proteinExistence type="predicted"/>
<accession>A0A370U0M4</accession>
<dbReference type="Proteomes" id="UP000254866">
    <property type="component" value="Unassembled WGS sequence"/>
</dbReference>
<protein>
    <submittedName>
        <fullName evidence="2">Uncharacterized protein</fullName>
    </submittedName>
</protein>
<feature type="compositionally biased region" description="Pro residues" evidence="1">
    <location>
        <begin position="102"/>
        <end position="111"/>
    </location>
</feature>
<evidence type="ECO:0000256" key="1">
    <source>
        <dbReference type="SAM" id="MobiDB-lite"/>
    </source>
</evidence>
<comment type="caution">
    <text evidence="2">The sequence shown here is derived from an EMBL/GenBank/DDBJ whole genome shotgun (WGS) entry which is preliminary data.</text>
</comment>